<gene>
    <name evidence="6" type="ORF">AFE02nite_16390</name>
</gene>
<evidence type="ECO:0000256" key="3">
    <source>
        <dbReference type="ARBA" id="ARBA00023163"/>
    </source>
</evidence>
<organism evidence="6 7">
    <name type="scientific">Actinotalea fermentans</name>
    <dbReference type="NCBI Taxonomy" id="43671"/>
    <lineage>
        <taxon>Bacteria</taxon>
        <taxon>Bacillati</taxon>
        <taxon>Actinomycetota</taxon>
        <taxon>Actinomycetes</taxon>
        <taxon>Micrococcales</taxon>
        <taxon>Cellulomonadaceae</taxon>
        <taxon>Actinotalea</taxon>
    </lineage>
</organism>
<evidence type="ECO:0000256" key="4">
    <source>
        <dbReference type="PROSITE-ProRule" id="PRU00335"/>
    </source>
</evidence>
<dbReference type="RefSeq" id="WP_052114049.1">
    <property type="nucleotide sequence ID" value="NZ_BJYK01000004.1"/>
</dbReference>
<dbReference type="SUPFAM" id="SSF48498">
    <property type="entry name" value="Tetracyclin repressor-like, C-terminal domain"/>
    <property type="match status" value="1"/>
</dbReference>
<evidence type="ECO:0000256" key="1">
    <source>
        <dbReference type="ARBA" id="ARBA00023015"/>
    </source>
</evidence>
<dbReference type="Pfam" id="PF00440">
    <property type="entry name" value="TetR_N"/>
    <property type="match status" value="1"/>
</dbReference>
<evidence type="ECO:0000259" key="5">
    <source>
        <dbReference type="PROSITE" id="PS50977"/>
    </source>
</evidence>
<dbReference type="PANTHER" id="PTHR47506">
    <property type="entry name" value="TRANSCRIPTIONAL REGULATORY PROTEIN"/>
    <property type="match status" value="1"/>
</dbReference>
<dbReference type="OrthoDB" id="3196926at2"/>
<evidence type="ECO:0000313" key="7">
    <source>
        <dbReference type="Proteomes" id="UP000321484"/>
    </source>
</evidence>
<comment type="caution">
    <text evidence="6">The sequence shown here is derived from an EMBL/GenBank/DDBJ whole genome shotgun (WGS) entry which is preliminary data.</text>
</comment>
<dbReference type="AlphaFoldDB" id="A0A511YXI3"/>
<keyword evidence="1" id="KW-0805">Transcription regulation</keyword>
<dbReference type="EMBL" id="BJYK01000004">
    <property type="protein sequence ID" value="GEN79905.1"/>
    <property type="molecule type" value="Genomic_DNA"/>
</dbReference>
<keyword evidence="7" id="KW-1185">Reference proteome</keyword>
<feature type="domain" description="HTH tetR-type" evidence="5">
    <location>
        <begin position="3"/>
        <end position="63"/>
    </location>
</feature>
<name>A0A511YXI3_9CELL</name>
<dbReference type="InterPro" id="IPR001647">
    <property type="entry name" value="HTH_TetR"/>
</dbReference>
<evidence type="ECO:0000256" key="2">
    <source>
        <dbReference type="ARBA" id="ARBA00023125"/>
    </source>
</evidence>
<dbReference type="GO" id="GO:0003677">
    <property type="term" value="F:DNA binding"/>
    <property type="evidence" value="ECO:0007669"/>
    <property type="project" value="UniProtKB-UniRule"/>
</dbReference>
<accession>A0A511YXI3</accession>
<dbReference type="PANTHER" id="PTHR47506:SF1">
    <property type="entry name" value="HTH-TYPE TRANSCRIPTIONAL REGULATOR YJDC"/>
    <property type="match status" value="1"/>
</dbReference>
<keyword evidence="3" id="KW-0804">Transcription</keyword>
<dbReference type="InterPro" id="IPR036271">
    <property type="entry name" value="Tet_transcr_reg_TetR-rel_C_sf"/>
</dbReference>
<dbReference type="SUPFAM" id="SSF46689">
    <property type="entry name" value="Homeodomain-like"/>
    <property type="match status" value="1"/>
</dbReference>
<dbReference type="InterPro" id="IPR009057">
    <property type="entry name" value="Homeodomain-like_sf"/>
</dbReference>
<reference evidence="6 7" key="1">
    <citation type="submission" date="2019-07" db="EMBL/GenBank/DDBJ databases">
        <title>Whole genome shotgun sequence of Actinotalea fermentans NBRC 105374.</title>
        <authorList>
            <person name="Hosoyama A."/>
            <person name="Uohara A."/>
            <person name="Ohji S."/>
            <person name="Ichikawa N."/>
        </authorList>
    </citation>
    <scope>NUCLEOTIDE SEQUENCE [LARGE SCALE GENOMIC DNA]</scope>
    <source>
        <strain evidence="6 7">NBRC 105374</strain>
    </source>
</reference>
<dbReference type="PROSITE" id="PS50977">
    <property type="entry name" value="HTH_TETR_2"/>
    <property type="match status" value="1"/>
</dbReference>
<dbReference type="Gene3D" id="1.10.357.10">
    <property type="entry name" value="Tetracycline Repressor, domain 2"/>
    <property type="match status" value="1"/>
</dbReference>
<protein>
    <submittedName>
        <fullName evidence="6">TetR family transcriptional regulator</fullName>
    </submittedName>
</protein>
<proteinExistence type="predicted"/>
<sequence length="196" mass="21527">MATNARERLLDTAEELFYAQGTRGTGIEQILHVSGVGRASFYRHFASKGALVVAVLRRRRERWATITVPRVLERGGHPLDTFDVLAERLEETAFRGCAFLNTLVEIPDPAEPAHREAVEQKDDQRAFFAQCLAAHGYADKDGALARQLLMLYDGASVAGLREKSPRPAFDARSVAELLLAATPRTPPDPPPPPSAK</sequence>
<dbReference type="PRINTS" id="PR00455">
    <property type="entry name" value="HTHTETR"/>
</dbReference>
<keyword evidence="2 4" id="KW-0238">DNA-binding</keyword>
<feature type="DNA-binding region" description="H-T-H motif" evidence="4">
    <location>
        <begin position="26"/>
        <end position="45"/>
    </location>
</feature>
<evidence type="ECO:0000313" key="6">
    <source>
        <dbReference type="EMBL" id="GEN79905.1"/>
    </source>
</evidence>
<dbReference type="Proteomes" id="UP000321484">
    <property type="component" value="Unassembled WGS sequence"/>
</dbReference>